<reference evidence="1 2" key="1">
    <citation type="journal article" date="2015" name="Genom Data">
        <title>Draft genome sequence of a multidrug-resistant Chryseobacterium indologenes isolate from Malaysia.</title>
        <authorList>
            <person name="Yu C.Y."/>
            <person name="Ang G.Y."/>
            <person name="Cheng H.J."/>
            <person name="Cheong Y.M."/>
            <person name="Yin W.F."/>
            <person name="Chan K.G."/>
        </authorList>
    </citation>
    <scope>NUCLEOTIDE SEQUENCE [LARGE SCALE GENOMIC DNA]</scope>
    <source>
        <strain evidence="1 2">CI_885</strain>
    </source>
</reference>
<dbReference type="Proteomes" id="UP000037953">
    <property type="component" value="Unassembled WGS sequence"/>
</dbReference>
<gene>
    <name evidence="1" type="ORF">AOB46_18765</name>
</gene>
<sequence length="119" mass="13798">MRKIKINIGGKERVAKLGLGFLEQLTKSENISIIDFLKKFETETLFILPKMLFHSISYNDKIEGLEIDYKLSDVYDWVDDLGIQHETIINFNSAFAESIRTHIPNEEGKKVPQKKVEKK</sequence>
<dbReference type="RefSeq" id="WP_062702226.1">
    <property type="nucleotide sequence ID" value="NZ_LJOD01000015.1"/>
</dbReference>
<organism evidence="1 2">
    <name type="scientific">Chryseobacterium indologenes</name>
    <name type="common">Flavobacterium indologenes</name>
    <dbReference type="NCBI Taxonomy" id="253"/>
    <lineage>
        <taxon>Bacteria</taxon>
        <taxon>Pseudomonadati</taxon>
        <taxon>Bacteroidota</taxon>
        <taxon>Flavobacteriia</taxon>
        <taxon>Flavobacteriales</taxon>
        <taxon>Weeksellaceae</taxon>
        <taxon>Chryseobacterium group</taxon>
        <taxon>Chryseobacterium</taxon>
    </lineage>
</organism>
<dbReference type="AlphaFoldDB" id="A0A0N0ZV74"/>
<name>A0A0N0ZV74_CHRID</name>
<protein>
    <submittedName>
        <fullName evidence="1">Uncharacterized protein</fullName>
    </submittedName>
</protein>
<dbReference type="OrthoDB" id="9943432at2"/>
<proteinExistence type="predicted"/>
<evidence type="ECO:0000313" key="2">
    <source>
        <dbReference type="Proteomes" id="UP000037953"/>
    </source>
</evidence>
<dbReference type="EMBL" id="LJOD01000015">
    <property type="protein sequence ID" value="KPE49767.1"/>
    <property type="molecule type" value="Genomic_DNA"/>
</dbReference>
<evidence type="ECO:0000313" key="1">
    <source>
        <dbReference type="EMBL" id="KPE49767.1"/>
    </source>
</evidence>
<comment type="caution">
    <text evidence="1">The sequence shown here is derived from an EMBL/GenBank/DDBJ whole genome shotgun (WGS) entry which is preliminary data.</text>
</comment>
<accession>A0A0N0ZV74</accession>
<reference evidence="2" key="2">
    <citation type="submission" date="2015-09" db="EMBL/GenBank/DDBJ databases">
        <title>Draft genome sequence of a multidrug-resistant Chryseobacterium indologenes isolate from Malaysia.</title>
        <authorList>
            <person name="Yu C.Y."/>
            <person name="Ang G.Y."/>
            <person name="Chan K.-G."/>
        </authorList>
    </citation>
    <scope>NUCLEOTIDE SEQUENCE [LARGE SCALE GENOMIC DNA]</scope>
    <source>
        <strain evidence="2">CI_885</strain>
    </source>
</reference>
<dbReference type="PATRIC" id="fig|253.9.peg.1709"/>